<dbReference type="EC" id="2.1.1.193" evidence="1"/>
<comment type="caution">
    <text evidence="1">The sequence shown here is derived from an EMBL/GenBank/DDBJ whole genome shotgun (WGS) entry which is preliminary data.</text>
</comment>
<dbReference type="GO" id="GO:0008168">
    <property type="term" value="F:methyltransferase activity"/>
    <property type="evidence" value="ECO:0007669"/>
    <property type="project" value="UniProtKB-KW"/>
</dbReference>
<proteinExistence type="predicted"/>
<dbReference type="PATRIC" id="fig|1299334.3.peg.5155"/>
<dbReference type="GO" id="GO:0032259">
    <property type="term" value="P:methylation"/>
    <property type="evidence" value="ECO:0007669"/>
    <property type="project" value="UniProtKB-KW"/>
</dbReference>
<keyword evidence="1" id="KW-0489">Methyltransferase</keyword>
<dbReference type="AlphaFoldDB" id="X8ARF6"/>
<accession>X8ARF6</accession>
<organism evidence="1">
    <name type="scientific">Mycobacterium xenopi 4042</name>
    <dbReference type="NCBI Taxonomy" id="1299334"/>
    <lineage>
        <taxon>Bacteria</taxon>
        <taxon>Bacillati</taxon>
        <taxon>Actinomycetota</taxon>
        <taxon>Actinomycetes</taxon>
        <taxon>Mycobacteriales</taxon>
        <taxon>Mycobacteriaceae</taxon>
        <taxon>Mycobacterium</taxon>
    </lineage>
</organism>
<evidence type="ECO:0000313" key="1">
    <source>
        <dbReference type="EMBL" id="EUA33370.1"/>
    </source>
</evidence>
<protein>
    <submittedName>
        <fullName evidence="1">Ribosomal RNA small subunit methyltransferase E domain protein</fullName>
        <ecNumber evidence="1">2.1.1.193</ecNumber>
    </submittedName>
</protein>
<reference evidence="1" key="1">
    <citation type="submission" date="2014-01" db="EMBL/GenBank/DDBJ databases">
        <authorList>
            <person name="Brown-Elliot B."/>
            <person name="Wallace R."/>
            <person name="Lenaerts A."/>
            <person name="Ordway D."/>
            <person name="DeGroote M.A."/>
            <person name="Parker T."/>
            <person name="Sizemore C."/>
            <person name="Tallon L.J."/>
            <person name="Sadzewicz L.K."/>
            <person name="Sengamalay N."/>
            <person name="Fraser C.M."/>
            <person name="Hine E."/>
            <person name="Shefchek K.A."/>
            <person name="Das S.P."/>
            <person name="Tettelin H."/>
        </authorList>
    </citation>
    <scope>NUCLEOTIDE SEQUENCE [LARGE SCALE GENOMIC DNA]</scope>
    <source>
        <strain evidence="1">4042</strain>
    </source>
</reference>
<sequence>MVATLFYVDALPGTGALAEVCGDEGFHAATVRRIRSGERLVLGTALAAWPTAWWRRPAATGCEPGS</sequence>
<dbReference type="EMBL" id="JAOB01000047">
    <property type="protein sequence ID" value="EUA33370.1"/>
    <property type="molecule type" value="Genomic_DNA"/>
</dbReference>
<gene>
    <name evidence="1" type="primary">rsmE</name>
    <name evidence="1" type="ORF">I553_7780</name>
</gene>
<name>X8ARF6_MYCXE</name>
<keyword evidence="1" id="KW-0808">Transferase</keyword>
<dbReference type="Gene3D" id="2.40.240.20">
    <property type="entry name" value="Hypothetical PUA domain-like, domain 1"/>
    <property type="match status" value="1"/>
</dbReference>